<comment type="caution">
    <text evidence="2">The sequence shown here is derived from an EMBL/GenBank/DDBJ whole genome shotgun (WGS) entry which is preliminary data.</text>
</comment>
<feature type="compositionally biased region" description="Basic and acidic residues" evidence="1">
    <location>
        <begin position="102"/>
        <end position="114"/>
    </location>
</feature>
<gene>
    <name evidence="2" type="ORF">E0Z10_g1537</name>
</gene>
<reference evidence="2 3" key="1">
    <citation type="submission" date="2019-03" db="EMBL/GenBank/DDBJ databases">
        <title>Draft genome sequence of Xylaria hypoxylon DSM 108379, a ubiquitous saprotrophic-parasitic fungi on hardwood.</title>
        <authorList>
            <person name="Buettner E."/>
            <person name="Leonhardt S."/>
            <person name="Gebauer A.M."/>
            <person name="Liers C."/>
            <person name="Hofrichter M."/>
            <person name="Kellner H."/>
        </authorList>
    </citation>
    <scope>NUCLEOTIDE SEQUENCE [LARGE SCALE GENOMIC DNA]</scope>
    <source>
        <strain evidence="2 3">DSM 108379</strain>
    </source>
</reference>
<keyword evidence="3" id="KW-1185">Reference proteome</keyword>
<name>A0A4Z0Z6H0_9PEZI</name>
<dbReference type="EMBL" id="SKBN01000016">
    <property type="protein sequence ID" value="TGJ87201.1"/>
    <property type="molecule type" value="Genomic_DNA"/>
</dbReference>
<evidence type="ECO:0000313" key="2">
    <source>
        <dbReference type="EMBL" id="TGJ87201.1"/>
    </source>
</evidence>
<feature type="region of interest" description="Disordered" evidence="1">
    <location>
        <begin position="52"/>
        <end position="162"/>
    </location>
</feature>
<feature type="compositionally biased region" description="Basic and acidic residues" evidence="1">
    <location>
        <begin position="69"/>
        <end position="92"/>
    </location>
</feature>
<dbReference type="AlphaFoldDB" id="A0A4Z0Z6H0"/>
<organism evidence="2 3">
    <name type="scientific">Xylaria hypoxylon</name>
    <dbReference type="NCBI Taxonomy" id="37992"/>
    <lineage>
        <taxon>Eukaryota</taxon>
        <taxon>Fungi</taxon>
        <taxon>Dikarya</taxon>
        <taxon>Ascomycota</taxon>
        <taxon>Pezizomycotina</taxon>
        <taxon>Sordariomycetes</taxon>
        <taxon>Xylariomycetidae</taxon>
        <taxon>Xylariales</taxon>
        <taxon>Xylariaceae</taxon>
        <taxon>Xylaria</taxon>
    </lineage>
</organism>
<feature type="compositionally biased region" description="Basic and acidic residues" evidence="1">
    <location>
        <begin position="152"/>
        <end position="162"/>
    </location>
</feature>
<evidence type="ECO:0000313" key="3">
    <source>
        <dbReference type="Proteomes" id="UP000297716"/>
    </source>
</evidence>
<dbReference type="OrthoDB" id="5278621at2759"/>
<feature type="compositionally biased region" description="Low complexity" evidence="1">
    <location>
        <begin position="132"/>
        <end position="142"/>
    </location>
</feature>
<accession>A0A4Z0Z6H0</accession>
<protein>
    <submittedName>
        <fullName evidence="2">Uncharacterized protein</fullName>
    </submittedName>
</protein>
<feature type="compositionally biased region" description="Basic and acidic residues" evidence="1">
    <location>
        <begin position="52"/>
        <end position="62"/>
    </location>
</feature>
<proteinExistence type="predicted"/>
<evidence type="ECO:0000256" key="1">
    <source>
        <dbReference type="SAM" id="MobiDB-lite"/>
    </source>
</evidence>
<sequence>MPSVERNRRQSRGFDYGASVAGENVDFADDSNVESTVESPGSRDRALIDKLKDALRPGDTRRPLGNTTHDGRHGGIEEIMQPHHGDYDESAPHRGGGLLDELGQRARAPDEGGRRRSSILEQTRFGYGQAWQGGQKQEYGQGENKGGGLVESVKKTVEGGAE</sequence>
<dbReference type="Proteomes" id="UP000297716">
    <property type="component" value="Unassembled WGS sequence"/>
</dbReference>